<keyword evidence="4" id="KW-0539">Nucleus</keyword>
<evidence type="ECO:0000256" key="1">
    <source>
        <dbReference type="ARBA" id="ARBA00004123"/>
    </source>
</evidence>
<evidence type="ECO:0000259" key="6">
    <source>
        <dbReference type="PROSITE" id="PS50888"/>
    </source>
</evidence>
<dbReference type="InterPro" id="IPR054502">
    <property type="entry name" value="bHLH-TF_ACT-like_plant"/>
</dbReference>
<organism evidence="7 8">
    <name type="scientific">Spinacia oleracea</name>
    <name type="common">Spinach</name>
    <dbReference type="NCBI Taxonomy" id="3562"/>
    <lineage>
        <taxon>Eukaryota</taxon>
        <taxon>Viridiplantae</taxon>
        <taxon>Streptophyta</taxon>
        <taxon>Embryophyta</taxon>
        <taxon>Tracheophyta</taxon>
        <taxon>Spermatophyta</taxon>
        <taxon>Magnoliopsida</taxon>
        <taxon>eudicotyledons</taxon>
        <taxon>Gunneridae</taxon>
        <taxon>Pentapetalae</taxon>
        <taxon>Caryophyllales</taxon>
        <taxon>Chenopodiaceae</taxon>
        <taxon>Chenopodioideae</taxon>
        <taxon>Anserineae</taxon>
        <taxon>Spinacia</taxon>
    </lineage>
</organism>
<name>A0A9R0IFQ0_SPIOL</name>
<proteinExistence type="predicted"/>
<dbReference type="Pfam" id="PF22754">
    <property type="entry name" value="bHLH-TF_ACT-like_plant"/>
    <property type="match status" value="1"/>
</dbReference>
<dbReference type="InterPro" id="IPR036638">
    <property type="entry name" value="HLH_DNA-bd_sf"/>
</dbReference>
<dbReference type="GeneID" id="110787985"/>
<dbReference type="SUPFAM" id="SSF47459">
    <property type="entry name" value="HLH, helix-loop-helix DNA-binding domain"/>
    <property type="match status" value="1"/>
</dbReference>
<dbReference type="KEGG" id="soe:110787985"/>
<evidence type="ECO:0000313" key="8">
    <source>
        <dbReference type="RefSeq" id="XP_021848311.2"/>
    </source>
</evidence>
<dbReference type="AlphaFoldDB" id="A0A9R0IFQ0"/>
<evidence type="ECO:0000256" key="3">
    <source>
        <dbReference type="ARBA" id="ARBA00023163"/>
    </source>
</evidence>
<reference evidence="8" key="2">
    <citation type="submission" date="2025-08" db="UniProtKB">
        <authorList>
            <consortium name="RefSeq"/>
        </authorList>
    </citation>
    <scope>IDENTIFICATION</scope>
    <source>
        <tissue evidence="8">Leaf</tissue>
    </source>
</reference>
<evidence type="ECO:0000313" key="7">
    <source>
        <dbReference type="Proteomes" id="UP000813463"/>
    </source>
</evidence>
<dbReference type="RefSeq" id="XP_021848311.2">
    <property type="nucleotide sequence ID" value="XM_021992619.2"/>
</dbReference>
<sequence length="338" mass="37871">MFTGFTDMGIMNNDLSFIHHELQVNSFEDLFSPSPPLPYHGSFDQAAEMNYEAQIGCKRSALQTDLHHHNPVLVENPKKQLKTNNWNSYQQMNNHVLNSQEYHDSNSTMLSFSNSSNSSTQTSTLITPKQETVVNQAVSVAKQSCIIESRPQLAAKKSASIPPQQSSMDHILAERKRREKLSQRFIALSAIIPGLKKMDKASVLGDAIKYVKQMQEKVKKLEEDAKKKTVESAVLVKRCYVPAEDNHHFSTADDPFPEMEVRFSDKDVLISIHCEKKKGLIEKVISQIEELHLNVISSSSLAFGGSALAVTITAQMGSEFSTTAENLVRHLHTTLRQC</sequence>
<dbReference type="CDD" id="cd11452">
    <property type="entry name" value="bHLH_AtNAI1_like"/>
    <property type="match status" value="1"/>
</dbReference>
<dbReference type="Gene3D" id="4.10.280.10">
    <property type="entry name" value="Helix-loop-helix DNA-binding domain"/>
    <property type="match status" value="1"/>
</dbReference>
<reference evidence="7" key="1">
    <citation type="journal article" date="2021" name="Nat. Commun.">
        <title>Genomic analyses provide insights into spinach domestication and the genetic basis of agronomic traits.</title>
        <authorList>
            <person name="Cai X."/>
            <person name="Sun X."/>
            <person name="Xu C."/>
            <person name="Sun H."/>
            <person name="Wang X."/>
            <person name="Ge C."/>
            <person name="Zhang Z."/>
            <person name="Wang Q."/>
            <person name="Fei Z."/>
            <person name="Jiao C."/>
            <person name="Wang Q."/>
        </authorList>
    </citation>
    <scope>NUCLEOTIDE SEQUENCE [LARGE SCALE GENOMIC DNA]</scope>
    <source>
        <strain evidence="7">cv. Varoflay</strain>
    </source>
</reference>
<evidence type="ECO:0000256" key="4">
    <source>
        <dbReference type="ARBA" id="ARBA00023242"/>
    </source>
</evidence>
<dbReference type="GO" id="GO:0080090">
    <property type="term" value="P:regulation of primary metabolic process"/>
    <property type="evidence" value="ECO:0007669"/>
    <property type="project" value="UniProtKB-ARBA"/>
</dbReference>
<keyword evidence="5" id="KW-0175">Coiled coil</keyword>
<dbReference type="PANTHER" id="PTHR45959">
    <property type="entry name" value="BHLH TRANSCRIPTION FACTOR"/>
    <property type="match status" value="1"/>
</dbReference>
<dbReference type="PROSITE" id="PS50888">
    <property type="entry name" value="BHLH"/>
    <property type="match status" value="1"/>
</dbReference>
<evidence type="ECO:0000256" key="5">
    <source>
        <dbReference type="SAM" id="Coils"/>
    </source>
</evidence>
<dbReference type="InterPro" id="IPR052610">
    <property type="entry name" value="bHLH_transcription_regulator"/>
</dbReference>
<dbReference type="GO" id="GO:0046983">
    <property type="term" value="F:protein dimerization activity"/>
    <property type="evidence" value="ECO:0007669"/>
    <property type="project" value="InterPro"/>
</dbReference>
<keyword evidence="7" id="KW-1185">Reference proteome</keyword>
<keyword evidence="3" id="KW-0804">Transcription</keyword>
<comment type="subcellular location">
    <subcellularLocation>
        <location evidence="1">Nucleus</location>
    </subcellularLocation>
</comment>
<dbReference type="Pfam" id="PF00010">
    <property type="entry name" value="HLH"/>
    <property type="match status" value="1"/>
</dbReference>
<keyword evidence="2" id="KW-0805">Transcription regulation</keyword>
<dbReference type="SMART" id="SM00353">
    <property type="entry name" value="HLH"/>
    <property type="match status" value="1"/>
</dbReference>
<feature type="coiled-coil region" evidence="5">
    <location>
        <begin position="204"/>
        <end position="231"/>
    </location>
</feature>
<dbReference type="Proteomes" id="UP000813463">
    <property type="component" value="Chromosome 4"/>
</dbReference>
<accession>A0A9R0IFQ0</accession>
<dbReference type="InterPro" id="IPR011598">
    <property type="entry name" value="bHLH_dom"/>
</dbReference>
<evidence type="ECO:0000256" key="2">
    <source>
        <dbReference type="ARBA" id="ARBA00023015"/>
    </source>
</evidence>
<dbReference type="PANTHER" id="PTHR45959:SF2">
    <property type="entry name" value="BHLH TRANSCRIPTION FACTOR"/>
    <property type="match status" value="1"/>
</dbReference>
<feature type="domain" description="BHLH" evidence="6">
    <location>
        <begin position="165"/>
        <end position="214"/>
    </location>
</feature>
<dbReference type="GO" id="GO:0005634">
    <property type="term" value="C:nucleus"/>
    <property type="evidence" value="ECO:0007669"/>
    <property type="project" value="UniProtKB-SubCell"/>
</dbReference>
<protein>
    <submittedName>
        <fullName evidence="8">Transcription factor bHLH18</fullName>
    </submittedName>
</protein>
<gene>
    <name evidence="8" type="primary">LOC110787985</name>
</gene>